<evidence type="ECO:0000256" key="10">
    <source>
        <dbReference type="ARBA" id="ARBA00023180"/>
    </source>
</evidence>
<evidence type="ECO:0000313" key="15">
    <source>
        <dbReference type="EMBL" id="KAK2833289.1"/>
    </source>
</evidence>
<dbReference type="InterPro" id="IPR036179">
    <property type="entry name" value="Ig-like_dom_sf"/>
</dbReference>
<evidence type="ECO:0000256" key="7">
    <source>
        <dbReference type="ARBA" id="ARBA00022989"/>
    </source>
</evidence>
<dbReference type="AlphaFoldDB" id="A0AA88M8R8"/>
<dbReference type="InterPro" id="IPR003987">
    <property type="entry name" value="ICAM_VCAM_N"/>
</dbReference>
<evidence type="ECO:0000256" key="3">
    <source>
        <dbReference type="ARBA" id="ARBA00022692"/>
    </source>
</evidence>
<dbReference type="InterPro" id="IPR003598">
    <property type="entry name" value="Ig_sub2"/>
</dbReference>
<evidence type="ECO:0000256" key="11">
    <source>
        <dbReference type="ARBA" id="ARBA00023319"/>
    </source>
</evidence>
<sequence>MLGLLIHVVLLSDVASSCPEELNPLRLDPPKVVNQYGEVSIVNCTSKMNDHEGMYWYDETGNSHLQENKIFLAKSVSLSNWNVTAACKIKLSPSLECSKDVEITVYKYPDVVTLRPVNPENVMVEGQQYELMCDIISVAPVQNLTVTWYKDKQIINTTSFARTNKTPENVSSVLPVNLSREDHRVQFRCEAQLNFEAQSPVSSDIFNVSMHFAPKFNKETSDVLNVTEGADVTLNCEADGNPSPVYQWTRGGDMLGINTDDRQCTEKPTITVYKYPDVVTLNPVNPENVMVEGQQYELQCNITNVAPVQNLSVTWYKDKQIINKTSFASTTNTPENVSSVLQVNLSREDHRVQFRCEAQLNFEAQSPVSSDIFNVSMHYAPKFNKETSDVLNVTEGADVTLNCEADGNPSPVYQWTRGGDMLGINTGFTITQENASVTYTCTAANELGNITKEIHVHVIKNITTTPTAVMTTPEASATKALHCPITLTPDKLVVRFGDSARINCSTSALNVSGMGWEAVIGGTGLIESSFVLWEVEKLEIWNPRLECFINIDDRQCTVKPTVTVYKPPDYVSVSAVVPGPMVEGNEYELRCDIFNVAPVQNLTVKLCQGGETVATHNFTDTMSNSSTPRNVNYTWKLMAKSDYSGKLFTCKAELHLGPHGPEPVPNRTSNSYTAVVYYPPTFKQQNNKTEMMEINMGENVTFECHAEGNPAPEINWKFAHAKNVLVTTWGSQKNITITEATSTNTGDYICVATNKFGNATRSFTLSIKGETREGISWWNILLIVAVIIIIIIIVIIIVLYKKSKTSGQYSFMAVHTSQIPLHNR</sequence>
<gene>
    <name evidence="15" type="ORF">Q5P01_017178</name>
</gene>
<dbReference type="Pfam" id="PF13895">
    <property type="entry name" value="Ig_2"/>
    <property type="match status" value="1"/>
</dbReference>
<comment type="subcellular location">
    <subcellularLocation>
        <location evidence="1">Membrane</location>
        <topology evidence="1">Single-pass type I membrane protein</topology>
    </subcellularLocation>
</comment>
<keyword evidence="11" id="KW-0393">Immunoglobulin domain</keyword>
<dbReference type="Proteomes" id="UP001187415">
    <property type="component" value="Unassembled WGS sequence"/>
</dbReference>
<evidence type="ECO:0000256" key="4">
    <source>
        <dbReference type="ARBA" id="ARBA00022729"/>
    </source>
</evidence>
<evidence type="ECO:0000256" key="8">
    <source>
        <dbReference type="ARBA" id="ARBA00023136"/>
    </source>
</evidence>
<evidence type="ECO:0000313" key="16">
    <source>
        <dbReference type="Proteomes" id="UP001187415"/>
    </source>
</evidence>
<comment type="similarity">
    <text evidence="2">Belongs to the immunoglobulin superfamily. ICAM family.</text>
</comment>
<dbReference type="InterPro" id="IPR013783">
    <property type="entry name" value="Ig-like_fold"/>
</dbReference>
<evidence type="ECO:0000256" key="13">
    <source>
        <dbReference type="SAM" id="SignalP"/>
    </source>
</evidence>
<organism evidence="15 16">
    <name type="scientific">Channa striata</name>
    <name type="common">Snakehead murrel</name>
    <name type="synonym">Ophicephalus striatus</name>
    <dbReference type="NCBI Taxonomy" id="64152"/>
    <lineage>
        <taxon>Eukaryota</taxon>
        <taxon>Metazoa</taxon>
        <taxon>Chordata</taxon>
        <taxon>Craniata</taxon>
        <taxon>Vertebrata</taxon>
        <taxon>Euteleostomi</taxon>
        <taxon>Actinopterygii</taxon>
        <taxon>Neopterygii</taxon>
        <taxon>Teleostei</taxon>
        <taxon>Neoteleostei</taxon>
        <taxon>Acanthomorphata</taxon>
        <taxon>Anabantaria</taxon>
        <taxon>Anabantiformes</taxon>
        <taxon>Channoidei</taxon>
        <taxon>Channidae</taxon>
        <taxon>Channa</taxon>
    </lineage>
</organism>
<evidence type="ECO:0000256" key="2">
    <source>
        <dbReference type="ARBA" id="ARBA00005925"/>
    </source>
</evidence>
<evidence type="ECO:0000256" key="1">
    <source>
        <dbReference type="ARBA" id="ARBA00004479"/>
    </source>
</evidence>
<keyword evidence="4 13" id="KW-0732">Signal</keyword>
<feature type="domain" description="Ig-like" evidence="14">
    <location>
        <begin position="680"/>
        <end position="766"/>
    </location>
</feature>
<dbReference type="InterPro" id="IPR013162">
    <property type="entry name" value="CD80_C2-set"/>
</dbReference>
<dbReference type="PANTHER" id="PTHR13771:SF9">
    <property type="entry name" value="INTERCELLULAR ADHESION MOLECULE 5"/>
    <property type="match status" value="1"/>
</dbReference>
<dbReference type="PROSITE" id="PS50835">
    <property type="entry name" value="IG_LIKE"/>
    <property type="match status" value="5"/>
</dbReference>
<dbReference type="PRINTS" id="PR01472">
    <property type="entry name" value="ICAMVCAM1"/>
</dbReference>
<keyword evidence="16" id="KW-1185">Reference proteome</keyword>
<evidence type="ECO:0000256" key="12">
    <source>
        <dbReference type="SAM" id="Phobius"/>
    </source>
</evidence>
<feature type="domain" description="Ig-like" evidence="14">
    <location>
        <begin position="381"/>
        <end position="457"/>
    </location>
</feature>
<accession>A0AA88M8R8</accession>
<dbReference type="GO" id="GO:0005178">
    <property type="term" value="F:integrin binding"/>
    <property type="evidence" value="ECO:0007669"/>
    <property type="project" value="InterPro"/>
</dbReference>
<dbReference type="SMART" id="SM00409">
    <property type="entry name" value="IG"/>
    <property type="match status" value="4"/>
</dbReference>
<dbReference type="EMBL" id="JAUPFM010000013">
    <property type="protein sequence ID" value="KAK2833289.1"/>
    <property type="molecule type" value="Genomic_DNA"/>
</dbReference>
<dbReference type="SUPFAM" id="SSF48726">
    <property type="entry name" value="Immunoglobulin"/>
    <property type="match status" value="7"/>
</dbReference>
<keyword evidence="7 12" id="KW-1133">Transmembrane helix</keyword>
<feature type="domain" description="Ig-like" evidence="14">
    <location>
        <begin position="109"/>
        <end position="202"/>
    </location>
</feature>
<reference evidence="15" key="1">
    <citation type="submission" date="2023-07" db="EMBL/GenBank/DDBJ databases">
        <title>Chromosome-level Genome Assembly of Striped Snakehead (Channa striata).</title>
        <authorList>
            <person name="Liu H."/>
        </authorList>
    </citation>
    <scope>NUCLEOTIDE SEQUENCE</scope>
    <source>
        <strain evidence="15">Gz</strain>
        <tissue evidence="15">Muscle</tissue>
    </source>
</reference>
<feature type="transmembrane region" description="Helical" evidence="12">
    <location>
        <begin position="777"/>
        <end position="800"/>
    </location>
</feature>
<evidence type="ECO:0000259" key="14">
    <source>
        <dbReference type="PROSITE" id="PS50835"/>
    </source>
</evidence>
<evidence type="ECO:0000256" key="9">
    <source>
        <dbReference type="ARBA" id="ARBA00023157"/>
    </source>
</evidence>
<feature type="chain" id="PRO_5041647187" description="Ig-like domain-containing protein" evidence="13">
    <location>
        <begin position="17"/>
        <end position="824"/>
    </location>
</feature>
<feature type="signal peptide" evidence="13">
    <location>
        <begin position="1"/>
        <end position="16"/>
    </location>
</feature>
<feature type="domain" description="Ig-like" evidence="14">
    <location>
        <begin position="276"/>
        <end position="369"/>
    </location>
</feature>
<dbReference type="Pfam" id="PF08205">
    <property type="entry name" value="C2-set_2"/>
    <property type="match status" value="1"/>
</dbReference>
<feature type="domain" description="Ig-like" evidence="14">
    <location>
        <begin position="214"/>
        <end position="252"/>
    </location>
</feature>
<keyword evidence="6" id="KW-0130">Cell adhesion</keyword>
<dbReference type="GO" id="GO:0098609">
    <property type="term" value="P:cell-cell adhesion"/>
    <property type="evidence" value="ECO:0007669"/>
    <property type="project" value="InterPro"/>
</dbReference>
<keyword evidence="10" id="KW-0325">Glycoprotein</keyword>
<keyword evidence="5" id="KW-0677">Repeat</keyword>
<evidence type="ECO:0000256" key="6">
    <source>
        <dbReference type="ARBA" id="ARBA00022889"/>
    </source>
</evidence>
<proteinExistence type="inferred from homology"/>
<dbReference type="Pfam" id="PF13927">
    <property type="entry name" value="Ig_3"/>
    <property type="match status" value="1"/>
</dbReference>
<dbReference type="Pfam" id="PF03921">
    <property type="entry name" value="ICAM_N"/>
    <property type="match status" value="1"/>
</dbReference>
<keyword evidence="3 12" id="KW-0812">Transmembrane</keyword>
<dbReference type="InterPro" id="IPR013098">
    <property type="entry name" value="Ig_I-set"/>
</dbReference>
<name>A0AA88M8R8_CHASR</name>
<dbReference type="GO" id="GO:0016020">
    <property type="term" value="C:membrane"/>
    <property type="evidence" value="ECO:0007669"/>
    <property type="project" value="UniProtKB-SubCell"/>
</dbReference>
<keyword evidence="9" id="KW-1015">Disulfide bond</keyword>
<dbReference type="PANTHER" id="PTHR13771">
    <property type="entry name" value="INTERCELLULAR ADHESION MOLECULE"/>
    <property type="match status" value="1"/>
</dbReference>
<comment type="caution">
    <text evidence="15">The sequence shown here is derived from an EMBL/GenBank/DDBJ whole genome shotgun (WGS) entry which is preliminary data.</text>
</comment>
<dbReference type="Gene3D" id="2.60.40.10">
    <property type="entry name" value="Immunoglobulins"/>
    <property type="match status" value="8"/>
</dbReference>
<dbReference type="InterPro" id="IPR007110">
    <property type="entry name" value="Ig-like_dom"/>
</dbReference>
<evidence type="ECO:0000256" key="5">
    <source>
        <dbReference type="ARBA" id="ARBA00022737"/>
    </source>
</evidence>
<dbReference type="InterPro" id="IPR013768">
    <property type="entry name" value="ICAM_N"/>
</dbReference>
<protein>
    <recommendedName>
        <fullName evidence="14">Ig-like domain-containing protein</fullName>
    </recommendedName>
</protein>
<keyword evidence="8 12" id="KW-0472">Membrane</keyword>
<dbReference type="Pfam" id="PF07679">
    <property type="entry name" value="I-set"/>
    <property type="match status" value="1"/>
</dbReference>
<dbReference type="SMART" id="SM00408">
    <property type="entry name" value="IGc2"/>
    <property type="match status" value="3"/>
</dbReference>
<dbReference type="InterPro" id="IPR047012">
    <property type="entry name" value="ICAM_VCAM"/>
</dbReference>
<dbReference type="InterPro" id="IPR003599">
    <property type="entry name" value="Ig_sub"/>
</dbReference>